<accession>A0A5C3QS18</accession>
<evidence type="ECO:0000313" key="4">
    <source>
        <dbReference type="Proteomes" id="UP000305067"/>
    </source>
</evidence>
<keyword evidence="2" id="KW-0812">Transmembrane</keyword>
<dbReference type="AlphaFoldDB" id="A0A5C3QS18"/>
<comment type="similarity">
    <text evidence="1">Belongs to the metallo-dependent hydrolases superfamily. Peptidase M19 family.</text>
</comment>
<dbReference type="STRING" id="1884261.A0A5C3QS18"/>
<dbReference type="PANTHER" id="PTHR10443:SF12">
    <property type="entry name" value="DIPEPTIDASE"/>
    <property type="match status" value="1"/>
</dbReference>
<evidence type="ECO:0000256" key="2">
    <source>
        <dbReference type="SAM" id="Phobius"/>
    </source>
</evidence>
<comment type="cofactor">
    <cofactor evidence="1">
        <name>Zn(2+)</name>
        <dbReference type="ChEBI" id="CHEBI:29105"/>
    </cofactor>
</comment>
<keyword evidence="1" id="KW-0862">Zinc</keyword>
<dbReference type="Pfam" id="PF01244">
    <property type="entry name" value="Peptidase_M19"/>
    <property type="match status" value="1"/>
</dbReference>
<organism evidence="3 4">
    <name type="scientific">Pterulicium gracile</name>
    <dbReference type="NCBI Taxonomy" id="1884261"/>
    <lineage>
        <taxon>Eukaryota</taxon>
        <taxon>Fungi</taxon>
        <taxon>Dikarya</taxon>
        <taxon>Basidiomycota</taxon>
        <taxon>Agaricomycotina</taxon>
        <taxon>Agaricomycetes</taxon>
        <taxon>Agaricomycetidae</taxon>
        <taxon>Agaricales</taxon>
        <taxon>Pleurotineae</taxon>
        <taxon>Pterulaceae</taxon>
        <taxon>Pterulicium</taxon>
    </lineage>
</organism>
<dbReference type="OrthoDB" id="445695at2759"/>
<keyword evidence="1" id="KW-0645">Protease</keyword>
<dbReference type="GO" id="GO:0046872">
    <property type="term" value="F:metal ion binding"/>
    <property type="evidence" value="ECO:0007669"/>
    <property type="project" value="UniProtKB-UniRule"/>
</dbReference>
<dbReference type="EMBL" id="ML178818">
    <property type="protein sequence ID" value="TFL04765.1"/>
    <property type="molecule type" value="Genomic_DNA"/>
</dbReference>
<dbReference type="SUPFAM" id="SSF51556">
    <property type="entry name" value="Metallo-dependent hydrolases"/>
    <property type="match status" value="1"/>
</dbReference>
<protein>
    <recommendedName>
        <fullName evidence="1">Dipeptidase</fullName>
        <ecNumber evidence="1">3.4.13.19</ecNumber>
    </recommendedName>
</protein>
<keyword evidence="1" id="KW-0224">Dipeptidase</keyword>
<name>A0A5C3QS18_9AGAR</name>
<feature type="transmembrane region" description="Helical" evidence="2">
    <location>
        <begin position="28"/>
        <end position="47"/>
    </location>
</feature>
<keyword evidence="4" id="KW-1185">Reference proteome</keyword>
<keyword evidence="2" id="KW-1133">Transmembrane helix</keyword>
<dbReference type="PANTHER" id="PTHR10443">
    <property type="entry name" value="MICROSOMAL DIPEPTIDASE"/>
    <property type="match status" value="1"/>
</dbReference>
<dbReference type="PROSITE" id="PS51365">
    <property type="entry name" value="RENAL_DIPEPTIDASE_2"/>
    <property type="match status" value="1"/>
</dbReference>
<sequence>MSEATPLLNGTLLAPNNRTTPSWVKTRATVWSLLTLLFIAALVLVGVQRHLPDSWAPFFGNLPRDPLLAANVILSTSPIIDGHIDLPFEVREVFANNLTAFNLNKRMPGHVDIPRLREGKVGGFFWSVYVPCPNPAVAGPDFLNATWRVRDTLEQIDVTRLLVEEYSDTFHFATNADQTFDAIQKGKISSLIGIEGAHQLGNSLPVLRMYQALGAKYLTLTHSCHNAFADSCGPSTTPLPPLHYGLSSLGESLIAELNRLSMFVDLSHTSDLTMKAALRLSKAPVIWSHSSARGVFNHPRNVPDDVLELVGTGKGQKDAVIMVTFVGVFLAPEGAATISTVADHIEHIARVAGKKHVGIGSDYDGTSSLPSGLEDVSKLPALFADLIKRGWTRRELSDLAGGNVLRVMREMERVGAGLRKGGAKPSFDVYEKREDLPEWPYTVLPF</sequence>
<keyword evidence="1" id="KW-0378">Hydrolase</keyword>
<keyword evidence="2" id="KW-0472">Membrane</keyword>
<comment type="catalytic activity">
    <reaction evidence="1">
        <text>an L-aminoacyl-L-amino acid + H2O = 2 an L-alpha-amino acid</text>
        <dbReference type="Rhea" id="RHEA:48940"/>
        <dbReference type="ChEBI" id="CHEBI:15377"/>
        <dbReference type="ChEBI" id="CHEBI:59869"/>
        <dbReference type="ChEBI" id="CHEBI:77460"/>
        <dbReference type="EC" id="3.4.13.19"/>
    </reaction>
</comment>
<gene>
    <name evidence="3" type="ORF">BDV98DRAFT_590535</name>
</gene>
<dbReference type="EC" id="3.4.13.19" evidence="1"/>
<dbReference type="GO" id="GO:0070573">
    <property type="term" value="F:metallodipeptidase activity"/>
    <property type="evidence" value="ECO:0007669"/>
    <property type="project" value="InterPro"/>
</dbReference>
<dbReference type="InterPro" id="IPR032466">
    <property type="entry name" value="Metal_Hydrolase"/>
</dbReference>
<dbReference type="GO" id="GO:0006508">
    <property type="term" value="P:proteolysis"/>
    <property type="evidence" value="ECO:0007669"/>
    <property type="project" value="UniProtKB-KW"/>
</dbReference>
<dbReference type="Proteomes" id="UP000305067">
    <property type="component" value="Unassembled WGS sequence"/>
</dbReference>
<proteinExistence type="inferred from homology"/>
<evidence type="ECO:0000256" key="1">
    <source>
        <dbReference type="RuleBase" id="RU341113"/>
    </source>
</evidence>
<keyword evidence="1" id="KW-0479">Metal-binding</keyword>
<dbReference type="CDD" id="cd01301">
    <property type="entry name" value="rDP_like"/>
    <property type="match status" value="1"/>
</dbReference>
<dbReference type="InterPro" id="IPR008257">
    <property type="entry name" value="Pept_M19"/>
</dbReference>
<keyword evidence="1" id="KW-0482">Metalloprotease</keyword>
<evidence type="ECO:0000313" key="3">
    <source>
        <dbReference type="EMBL" id="TFL04765.1"/>
    </source>
</evidence>
<reference evidence="3 4" key="1">
    <citation type="journal article" date="2019" name="Nat. Ecol. Evol.">
        <title>Megaphylogeny resolves global patterns of mushroom evolution.</title>
        <authorList>
            <person name="Varga T."/>
            <person name="Krizsan K."/>
            <person name="Foldi C."/>
            <person name="Dima B."/>
            <person name="Sanchez-Garcia M."/>
            <person name="Sanchez-Ramirez S."/>
            <person name="Szollosi G.J."/>
            <person name="Szarkandi J.G."/>
            <person name="Papp V."/>
            <person name="Albert L."/>
            <person name="Andreopoulos W."/>
            <person name="Angelini C."/>
            <person name="Antonin V."/>
            <person name="Barry K.W."/>
            <person name="Bougher N.L."/>
            <person name="Buchanan P."/>
            <person name="Buyck B."/>
            <person name="Bense V."/>
            <person name="Catcheside P."/>
            <person name="Chovatia M."/>
            <person name="Cooper J."/>
            <person name="Damon W."/>
            <person name="Desjardin D."/>
            <person name="Finy P."/>
            <person name="Geml J."/>
            <person name="Haridas S."/>
            <person name="Hughes K."/>
            <person name="Justo A."/>
            <person name="Karasinski D."/>
            <person name="Kautmanova I."/>
            <person name="Kiss B."/>
            <person name="Kocsube S."/>
            <person name="Kotiranta H."/>
            <person name="LaButti K.M."/>
            <person name="Lechner B.E."/>
            <person name="Liimatainen K."/>
            <person name="Lipzen A."/>
            <person name="Lukacs Z."/>
            <person name="Mihaltcheva S."/>
            <person name="Morgado L.N."/>
            <person name="Niskanen T."/>
            <person name="Noordeloos M.E."/>
            <person name="Ohm R.A."/>
            <person name="Ortiz-Santana B."/>
            <person name="Ovrebo C."/>
            <person name="Racz N."/>
            <person name="Riley R."/>
            <person name="Savchenko A."/>
            <person name="Shiryaev A."/>
            <person name="Soop K."/>
            <person name="Spirin V."/>
            <person name="Szebenyi C."/>
            <person name="Tomsovsky M."/>
            <person name="Tulloss R.E."/>
            <person name="Uehling J."/>
            <person name="Grigoriev I.V."/>
            <person name="Vagvolgyi C."/>
            <person name="Papp T."/>
            <person name="Martin F.M."/>
            <person name="Miettinen O."/>
            <person name="Hibbett D.S."/>
            <person name="Nagy L.G."/>
        </authorList>
    </citation>
    <scope>NUCLEOTIDE SEQUENCE [LARGE SCALE GENOMIC DNA]</scope>
    <source>
        <strain evidence="3 4">CBS 309.79</strain>
    </source>
</reference>
<dbReference type="Gene3D" id="3.20.20.140">
    <property type="entry name" value="Metal-dependent hydrolases"/>
    <property type="match status" value="1"/>
</dbReference>